<gene>
    <name evidence="3" type="ORF">BDP81DRAFT_177133</name>
</gene>
<keyword evidence="4" id="KW-1185">Reference proteome</keyword>
<name>A0AAI9ZZ01_9PEZI</name>
<feature type="chain" id="PRO_5042486095" description="Secreted protein" evidence="2">
    <location>
        <begin position="18"/>
        <end position="82"/>
    </location>
</feature>
<feature type="signal peptide" evidence="2">
    <location>
        <begin position="1"/>
        <end position="17"/>
    </location>
</feature>
<dbReference type="EMBL" id="JAHMHQ010000005">
    <property type="protein sequence ID" value="KAK1639434.1"/>
    <property type="molecule type" value="Genomic_DNA"/>
</dbReference>
<comment type="caution">
    <text evidence="3">The sequence shown here is derived from an EMBL/GenBank/DDBJ whole genome shotgun (WGS) entry which is preliminary data.</text>
</comment>
<reference evidence="3" key="1">
    <citation type="submission" date="2021-06" db="EMBL/GenBank/DDBJ databases">
        <title>Comparative genomics, transcriptomics and evolutionary studies reveal genomic signatures of adaptation to plant cell wall in hemibiotrophic fungi.</title>
        <authorList>
            <consortium name="DOE Joint Genome Institute"/>
            <person name="Baroncelli R."/>
            <person name="Diaz J.F."/>
            <person name="Benocci T."/>
            <person name="Peng M."/>
            <person name="Battaglia E."/>
            <person name="Haridas S."/>
            <person name="Andreopoulos W."/>
            <person name="Labutti K."/>
            <person name="Pangilinan J."/>
            <person name="Floch G.L."/>
            <person name="Makela M.R."/>
            <person name="Henrissat B."/>
            <person name="Grigoriev I.V."/>
            <person name="Crouch J.A."/>
            <person name="De Vries R.P."/>
            <person name="Sukno S.A."/>
            <person name="Thon M.R."/>
        </authorList>
    </citation>
    <scope>NUCLEOTIDE SEQUENCE</scope>
    <source>
        <strain evidence="3">CBS 102054</strain>
    </source>
</reference>
<feature type="region of interest" description="Disordered" evidence="1">
    <location>
        <begin position="34"/>
        <end position="82"/>
    </location>
</feature>
<evidence type="ECO:0008006" key="5">
    <source>
        <dbReference type="Google" id="ProtNLM"/>
    </source>
</evidence>
<protein>
    <recommendedName>
        <fullName evidence="5">Secreted protein</fullName>
    </recommendedName>
</protein>
<dbReference type="GeneID" id="85467089"/>
<evidence type="ECO:0000313" key="3">
    <source>
        <dbReference type="EMBL" id="KAK1639434.1"/>
    </source>
</evidence>
<sequence length="82" mass="8813">MVYGLAWLCIVYDRIVAMPLFACKKELLGPAPCVAEGRATPHPTTASGRKRDEGVVPWFTGSGREGGGRNSMGDGPWMMGDE</sequence>
<dbReference type="Proteomes" id="UP001243989">
    <property type="component" value="Unassembled WGS sequence"/>
</dbReference>
<accession>A0AAI9ZZ01</accession>
<dbReference type="AlphaFoldDB" id="A0AAI9ZZ01"/>
<keyword evidence="2" id="KW-0732">Signal</keyword>
<evidence type="ECO:0000313" key="4">
    <source>
        <dbReference type="Proteomes" id="UP001243989"/>
    </source>
</evidence>
<evidence type="ECO:0000256" key="1">
    <source>
        <dbReference type="SAM" id="MobiDB-lite"/>
    </source>
</evidence>
<organism evidence="3 4">
    <name type="scientific">Colletotrichum phormii</name>
    <dbReference type="NCBI Taxonomy" id="359342"/>
    <lineage>
        <taxon>Eukaryota</taxon>
        <taxon>Fungi</taxon>
        <taxon>Dikarya</taxon>
        <taxon>Ascomycota</taxon>
        <taxon>Pezizomycotina</taxon>
        <taxon>Sordariomycetes</taxon>
        <taxon>Hypocreomycetidae</taxon>
        <taxon>Glomerellales</taxon>
        <taxon>Glomerellaceae</taxon>
        <taxon>Colletotrichum</taxon>
        <taxon>Colletotrichum acutatum species complex</taxon>
    </lineage>
</organism>
<proteinExistence type="predicted"/>
<evidence type="ECO:0000256" key="2">
    <source>
        <dbReference type="SAM" id="SignalP"/>
    </source>
</evidence>
<dbReference type="RefSeq" id="XP_060448041.1">
    <property type="nucleotide sequence ID" value="XM_060582227.1"/>
</dbReference>